<organism evidence="9 10">
    <name type="scientific">Stylophora pistillata</name>
    <name type="common">Smooth cauliflower coral</name>
    <dbReference type="NCBI Taxonomy" id="50429"/>
    <lineage>
        <taxon>Eukaryota</taxon>
        <taxon>Metazoa</taxon>
        <taxon>Cnidaria</taxon>
        <taxon>Anthozoa</taxon>
        <taxon>Hexacorallia</taxon>
        <taxon>Scleractinia</taxon>
        <taxon>Astrocoeniina</taxon>
        <taxon>Pocilloporidae</taxon>
        <taxon>Stylophora</taxon>
    </lineage>
</organism>
<feature type="transmembrane region" description="Helical" evidence="7">
    <location>
        <begin position="231"/>
        <end position="252"/>
    </location>
</feature>
<dbReference type="CDD" id="cd17335">
    <property type="entry name" value="MFS_MFSD6"/>
    <property type="match status" value="1"/>
</dbReference>
<evidence type="ECO:0000259" key="8">
    <source>
        <dbReference type="Pfam" id="PF12832"/>
    </source>
</evidence>
<dbReference type="Proteomes" id="UP000225706">
    <property type="component" value="Unassembled WGS sequence"/>
</dbReference>
<gene>
    <name evidence="9" type="primary">MFSD6</name>
    <name evidence="9" type="ORF">AWC38_SpisGene8430</name>
</gene>
<feature type="transmembrane region" description="Helical" evidence="7">
    <location>
        <begin position="100"/>
        <end position="122"/>
    </location>
</feature>
<feature type="transmembrane region" description="Helical" evidence="7">
    <location>
        <begin position="629"/>
        <end position="653"/>
    </location>
</feature>
<evidence type="ECO:0000256" key="2">
    <source>
        <dbReference type="ARBA" id="ARBA00005241"/>
    </source>
</evidence>
<dbReference type="InterPro" id="IPR024989">
    <property type="entry name" value="MFS_assoc_dom"/>
</dbReference>
<reference evidence="10" key="1">
    <citation type="journal article" date="2017" name="bioRxiv">
        <title>Comparative analysis of the genomes of Stylophora pistillata and Acropora digitifera provides evidence for extensive differences between species of corals.</title>
        <authorList>
            <person name="Voolstra C.R."/>
            <person name="Li Y."/>
            <person name="Liew Y.J."/>
            <person name="Baumgarten S."/>
            <person name="Zoccola D."/>
            <person name="Flot J.-F."/>
            <person name="Tambutte S."/>
            <person name="Allemand D."/>
            <person name="Aranda M."/>
        </authorList>
    </citation>
    <scope>NUCLEOTIDE SEQUENCE [LARGE SCALE GENOMIC DNA]</scope>
</reference>
<feature type="transmembrane region" description="Helical" evidence="7">
    <location>
        <begin position="788"/>
        <end position="809"/>
    </location>
</feature>
<dbReference type="AlphaFoldDB" id="A0A2B4SDJ7"/>
<feature type="transmembrane region" description="Helical" evidence="7">
    <location>
        <begin position="39"/>
        <end position="57"/>
    </location>
</feature>
<feature type="transmembrane region" description="Helical" evidence="7">
    <location>
        <begin position="399"/>
        <end position="418"/>
    </location>
</feature>
<evidence type="ECO:0000256" key="4">
    <source>
        <dbReference type="ARBA" id="ARBA00022989"/>
    </source>
</evidence>
<dbReference type="GO" id="GO:0016020">
    <property type="term" value="C:membrane"/>
    <property type="evidence" value="ECO:0007669"/>
    <property type="project" value="UniProtKB-SubCell"/>
</dbReference>
<keyword evidence="10" id="KW-1185">Reference proteome</keyword>
<dbReference type="InterPro" id="IPR036259">
    <property type="entry name" value="MFS_trans_sf"/>
</dbReference>
<evidence type="ECO:0000313" key="10">
    <source>
        <dbReference type="Proteomes" id="UP000225706"/>
    </source>
</evidence>
<sequence>MSSNENTELYGEKETCSHSHDSERNCCPSVERKLIPAKLFYFFYFSSLGSLLPYLALYFKQLKLTPTEVGILMGLKPFVEFICTPLWGAVVDRFKIGKSVLLISLFVAAFSQFSLSLVAPAGRLCTLSTVSRSIKGRNNSSDIATKHGNSSSYWTNFVFVSSILDDLPWPLTYTSKEMETPQTPNTAELFTVLVIIILVCNIISSPSLALADTATMRTLRPDVHLYGRQRLWGSVGWGIASFLVGALVSLTHHCPNPFTKPSDINYMPCFCTFGVLMLLAVVTSTKLKFAYDSKDEKVKNPGLMNDFKQSVNISYIVFLFTAFYFGVLNAFTKTFLFWHLKDLGGTQLLFSIIAAANCFAELMLSPSEVGILMGLKPFVNFLVIPIWGAIVDKCQKSKVVMVISIIALITSTFTLSLVPGPKKNKVVVKRFCNMTAPKYSSLIDIHRPVIDSPNLEFPEPGIDKMVDLGRGQEHYMPFFYKGPKPWALELFINLDEKTTVRVELDTTQCFMTLFLITFFGTLISAPTLALVDTATLQLLGSETYKYGMQRLTGSIGWGVGAFVVGASLKTTHHCGKDKDYEIVDYVPCFYTFAGLMFLGLITATQFKFEEKSKKSKGASLSVGLQALKSPTYLMFLFTALYLGFLMAFIKTFLFWHLKDLGGSQLLFSIISAVNCFAEVSMYFLSAKLIKRIGHAKVLYLGLICYSIRLFYYSAIPIPWMVLAVELLPGITTAAVWAACLSYVSINSGPGAATTMQCILHGVHWGLGYGAGEVIGGIMVHHYGAPTTFVIFGILCLVILGAYILINYFCGSRDGKEGCSADSEYSEISDDESKR</sequence>
<evidence type="ECO:0000256" key="1">
    <source>
        <dbReference type="ARBA" id="ARBA00004141"/>
    </source>
</evidence>
<keyword evidence="4 7" id="KW-1133">Transmembrane helix</keyword>
<dbReference type="InterPro" id="IPR051717">
    <property type="entry name" value="MFS_MFSD6"/>
</dbReference>
<feature type="domain" description="Major facilitator superfamily associated" evidence="8">
    <location>
        <begin position="364"/>
        <end position="789"/>
    </location>
</feature>
<accession>A0A2B4SDJ7</accession>
<feature type="transmembrane region" description="Helical" evidence="7">
    <location>
        <begin position="726"/>
        <end position="745"/>
    </location>
</feature>
<feature type="transmembrane region" description="Helical" evidence="7">
    <location>
        <begin position="264"/>
        <end position="283"/>
    </location>
</feature>
<feature type="transmembrane region" description="Helical" evidence="7">
    <location>
        <begin position="665"/>
        <end position="685"/>
    </location>
</feature>
<keyword evidence="3 7" id="KW-0812">Transmembrane</keyword>
<feature type="region of interest" description="Disordered" evidence="6">
    <location>
        <begin position="1"/>
        <end position="24"/>
    </location>
</feature>
<evidence type="ECO:0000256" key="7">
    <source>
        <dbReference type="SAM" id="Phobius"/>
    </source>
</evidence>
<feature type="transmembrane region" description="Helical" evidence="7">
    <location>
        <begin position="69"/>
        <end position="88"/>
    </location>
</feature>
<comment type="similarity">
    <text evidence="2">Belongs to the major facilitator superfamily. MFSD6 family.</text>
</comment>
<dbReference type="PANTHER" id="PTHR16172">
    <property type="entry name" value="MAJOR FACILITATOR SUPERFAMILY DOMAIN-CONTAINING PROTEIN 6-LIKE"/>
    <property type="match status" value="1"/>
</dbReference>
<dbReference type="PANTHER" id="PTHR16172:SF2">
    <property type="entry name" value="MAJOR FACILITATOR SUPERFAMILY DOMAIN-CONTAINING PROTEIN 6"/>
    <property type="match status" value="1"/>
</dbReference>
<comment type="caution">
    <text evidence="9">The sequence shown here is derived from an EMBL/GenBank/DDBJ whole genome shotgun (WGS) entry which is preliminary data.</text>
</comment>
<feature type="transmembrane region" description="Helical" evidence="7">
    <location>
        <begin position="343"/>
        <end position="363"/>
    </location>
</feature>
<dbReference type="EMBL" id="LSMT01000116">
    <property type="protein sequence ID" value="PFX26890.1"/>
    <property type="molecule type" value="Genomic_DNA"/>
</dbReference>
<feature type="transmembrane region" description="Helical" evidence="7">
    <location>
        <begin position="697"/>
        <end position="714"/>
    </location>
</feature>
<feature type="transmembrane region" description="Helical" evidence="7">
    <location>
        <begin position="757"/>
        <end position="782"/>
    </location>
</feature>
<name>A0A2B4SDJ7_STYPI</name>
<feature type="transmembrane region" description="Helical" evidence="7">
    <location>
        <begin position="551"/>
        <end position="569"/>
    </location>
</feature>
<feature type="transmembrane region" description="Helical" evidence="7">
    <location>
        <begin position="510"/>
        <end position="531"/>
    </location>
</feature>
<evidence type="ECO:0000313" key="9">
    <source>
        <dbReference type="EMBL" id="PFX26890.1"/>
    </source>
</evidence>
<feature type="transmembrane region" description="Helical" evidence="7">
    <location>
        <begin position="189"/>
        <end position="211"/>
    </location>
</feature>
<dbReference type="OrthoDB" id="10056177at2759"/>
<dbReference type="Pfam" id="PF12832">
    <property type="entry name" value="MFS_1_like"/>
    <property type="match status" value="1"/>
</dbReference>
<proteinExistence type="inferred from homology"/>
<protein>
    <submittedName>
        <fullName evidence="9">Major facilitator superfamily domain-containing protein 6</fullName>
    </submittedName>
</protein>
<evidence type="ECO:0000256" key="5">
    <source>
        <dbReference type="ARBA" id="ARBA00023136"/>
    </source>
</evidence>
<feature type="compositionally biased region" description="Basic and acidic residues" evidence="6">
    <location>
        <begin position="10"/>
        <end position="24"/>
    </location>
</feature>
<dbReference type="Gene3D" id="1.20.1250.20">
    <property type="entry name" value="MFS general substrate transporter like domains"/>
    <property type="match status" value="5"/>
</dbReference>
<feature type="transmembrane region" description="Helical" evidence="7">
    <location>
        <begin position="313"/>
        <end position="331"/>
    </location>
</feature>
<feature type="transmembrane region" description="Helical" evidence="7">
    <location>
        <begin position="369"/>
        <end position="387"/>
    </location>
</feature>
<comment type="subcellular location">
    <subcellularLocation>
        <location evidence="1">Membrane</location>
        <topology evidence="1">Multi-pass membrane protein</topology>
    </subcellularLocation>
</comment>
<evidence type="ECO:0000256" key="6">
    <source>
        <dbReference type="SAM" id="MobiDB-lite"/>
    </source>
</evidence>
<dbReference type="SUPFAM" id="SSF103473">
    <property type="entry name" value="MFS general substrate transporter"/>
    <property type="match status" value="2"/>
</dbReference>
<keyword evidence="5 7" id="KW-0472">Membrane</keyword>
<evidence type="ECO:0000256" key="3">
    <source>
        <dbReference type="ARBA" id="ARBA00022692"/>
    </source>
</evidence>